<dbReference type="Gene3D" id="3.30.40.10">
    <property type="entry name" value="Zinc/RING finger domain, C3HC4 (zinc finger)"/>
    <property type="match status" value="1"/>
</dbReference>
<keyword evidence="3 8" id="KW-0479">Metal-binding</keyword>
<feature type="domain" description="PHD-type" evidence="10">
    <location>
        <begin position="39"/>
        <end position="91"/>
    </location>
</feature>
<dbReference type="InterPro" id="IPR019786">
    <property type="entry name" value="Zinc_finger_PHD-type_CS"/>
</dbReference>
<evidence type="ECO:0000256" key="6">
    <source>
        <dbReference type="ARBA" id="ARBA00022853"/>
    </source>
</evidence>
<accession>A0AAD9PR12</accession>
<dbReference type="PANTHER" id="PTHR10333">
    <property type="entry name" value="INHIBITOR OF GROWTH PROTEIN"/>
    <property type="match status" value="1"/>
</dbReference>
<dbReference type="Proteomes" id="UP001249851">
    <property type="component" value="Unassembled WGS sequence"/>
</dbReference>
<evidence type="ECO:0000259" key="10">
    <source>
        <dbReference type="PROSITE" id="PS50016"/>
    </source>
</evidence>
<dbReference type="InterPro" id="IPR001965">
    <property type="entry name" value="Znf_PHD"/>
</dbReference>
<evidence type="ECO:0000256" key="1">
    <source>
        <dbReference type="ARBA" id="ARBA00004123"/>
    </source>
</evidence>
<dbReference type="GO" id="GO:0005634">
    <property type="term" value="C:nucleus"/>
    <property type="evidence" value="ECO:0007669"/>
    <property type="project" value="UniProtKB-SubCell"/>
</dbReference>
<feature type="binding site" evidence="8">
    <location>
        <position position="44"/>
    </location>
    <ligand>
        <name>Zn(2+)</name>
        <dbReference type="ChEBI" id="CHEBI:29105"/>
        <label>1</label>
    </ligand>
</feature>
<evidence type="ECO:0000256" key="3">
    <source>
        <dbReference type="ARBA" id="ARBA00022723"/>
    </source>
</evidence>
<organism evidence="11 12">
    <name type="scientific">Acropora cervicornis</name>
    <name type="common">Staghorn coral</name>
    <dbReference type="NCBI Taxonomy" id="6130"/>
    <lineage>
        <taxon>Eukaryota</taxon>
        <taxon>Metazoa</taxon>
        <taxon>Cnidaria</taxon>
        <taxon>Anthozoa</taxon>
        <taxon>Hexacorallia</taxon>
        <taxon>Scleractinia</taxon>
        <taxon>Astrocoeniina</taxon>
        <taxon>Acroporidae</taxon>
        <taxon>Acropora</taxon>
    </lineage>
</organism>
<protein>
    <submittedName>
        <fullName evidence="11">Inhibitor of growth protein 3</fullName>
    </submittedName>
</protein>
<dbReference type="AlphaFoldDB" id="A0AAD9PR12"/>
<feature type="binding site" evidence="8">
    <location>
        <position position="42"/>
    </location>
    <ligand>
        <name>Zn(2+)</name>
        <dbReference type="ChEBI" id="CHEBI:29105"/>
        <label>1</label>
    </ligand>
</feature>
<evidence type="ECO:0000256" key="4">
    <source>
        <dbReference type="ARBA" id="ARBA00022771"/>
    </source>
</evidence>
<keyword evidence="5 8" id="KW-0862">Zinc</keyword>
<keyword evidence="12" id="KW-1185">Reference proteome</keyword>
<reference evidence="11" key="2">
    <citation type="journal article" date="2023" name="Science">
        <title>Genomic signatures of disease resistance in endangered staghorn corals.</title>
        <authorList>
            <person name="Vollmer S.V."/>
            <person name="Selwyn J.D."/>
            <person name="Despard B.A."/>
            <person name="Roesel C.L."/>
        </authorList>
    </citation>
    <scope>NUCLEOTIDE SEQUENCE</scope>
    <source>
        <strain evidence="11">K2</strain>
    </source>
</reference>
<feature type="binding site" evidence="8">
    <location>
        <position position="56"/>
    </location>
    <ligand>
        <name>Zn(2+)</name>
        <dbReference type="ChEBI" id="CHEBI:29105"/>
        <label>2</label>
    </ligand>
</feature>
<evidence type="ECO:0000256" key="7">
    <source>
        <dbReference type="ARBA" id="ARBA00023242"/>
    </source>
</evidence>
<dbReference type="SMART" id="SM00249">
    <property type="entry name" value="PHD"/>
    <property type="match status" value="1"/>
</dbReference>
<comment type="caution">
    <text evidence="11">The sequence shown here is derived from an EMBL/GenBank/DDBJ whole genome shotgun (WGS) entry which is preliminary data.</text>
</comment>
<evidence type="ECO:0000256" key="9">
    <source>
        <dbReference type="PROSITE-ProRule" id="PRU00146"/>
    </source>
</evidence>
<dbReference type="GO" id="GO:0006355">
    <property type="term" value="P:regulation of DNA-templated transcription"/>
    <property type="evidence" value="ECO:0007669"/>
    <property type="project" value="TreeGrafter"/>
</dbReference>
<dbReference type="Pfam" id="PF00628">
    <property type="entry name" value="PHD"/>
    <property type="match status" value="1"/>
</dbReference>
<dbReference type="InterPro" id="IPR013083">
    <property type="entry name" value="Znf_RING/FYVE/PHD"/>
</dbReference>
<comment type="subcellular location">
    <subcellularLocation>
        <location evidence="1">Nucleus</location>
    </subcellularLocation>
</comment>
<keyword evidence="6" id="KW-0156">Chromatin regulator</keyword>
<feature type="binding site" evidence="8">
    <location>
        <position position="67"/>
    </location>
    <ligand>
        <name>Zn(2+)</name>
        <dbReference type="ChEBI" id="CHEBI:29105"/>
        <label>1</label>
    </ligand>
</feature>
<keyword evidence="7" id="KW-0539">Nucleus</keyword>
<feature type="binding site" evidence="8">
    <location>
        <position position="85"/>
    </location>
    <ligand>
        <name>Zn(2+)</name>
        <dbReference type="ChEBI" id="CHEBI:29105"/>
        <label>2</label>
    </ligand>
</feature>
<name>A0AAD9PR12_ACRCE</name>
<feature type="binding site" evidence="8">
    <location>
        <position position="61"/>
    </location>
    <ligand>
        <name>Zn(2+)</name>
        <dbReference type="ChEBI" id="CHEBI:29105"/>
        <label>2</label>
    </ligand>
</feature>
<evidence type="ECO:0000313" key="11">
    <source>
        <dbReference type="EMBL" id="KAK2547434.1"/>
    </source>
</evidence>
<evidence type="ECO:0000256" key="8">
    <source>
        <dbReference type="PIRSR" id="PIRSR628651-51"/>
    </source>
</evidence>
<dbReference type="PROSITE" id="PS01359">
    <property type="entry name" value="ZF_PHD_1"/>
    <property type="match status" value="1"/>
</dbReference>
<evidence type="ECO:0000256" key="5">
    <source>
        <dbReference type="ARBA" id="ARBA00022833"/>
    </source>
</evidence>
<dbReference type="PANTHER" id="PTHR10333:SF42">
    <property type="entry name" value="INHIBITOR OF GROWTH PROTEIN 5"/>
    <property type="match status" value="1"/>
</dbReference>
<proteinExistence type="inferred from homology"/>
<reference evidence="11" key="1">
    <citation type="journal article" date="2023" name="G3 (Bethesda)">
        <title>Whole genome assembly and annotation of the endangered Caribbean coral Acropora cervicornis.</title>
        <authorList>
            <person name="Selwyn J.D."/>
            <person name="Vollmer S.V."/>
        </authorList>
    </citation>
    <scope>NUCLEOTIDE SEQUENCE</scope>
    <source>
        <strain evidence="11">K2</strain>
    </source>
</reference>
<dbReference type="InterPro" id="IPR019787">
    <property type="entry name" value="Znf_PHD-finger"/>
</dbReference>
<dbReference type="PROSITE" id="PS50016">
    <property type="entry name" value="ZF_PHD_2"/>
    <property type="match status" value="1"/>
</dbReference>
<dbReference type="GO" id="GO:0006325">
    <property type="term" value="P:chromatin organization"/>
    <property type="evidence" value="ECO:0007669"/>
    <property type="project" value="UniProtKB-KW"/>
</dbReference>
<keyword evidence="4 9" id="KW-0863">Zinc-finger</keyword>
<dbReference type="InterPro" id="IPR011011">
    <property type="entry name" value="Znf_FYVE_PHD"/>
</dbReference>
<dbReference type="EMBL" id="JARQWQ010000184">
    <property type="protein sequence ID" value="KAK2547434.1"/>
    <property type="molecule type" value="Genomic_DNA"/>
</dbReference>
<dbReference type="SUPFAM" id="SSF57903">
    <property type="entry name" value="FYVE/PHD zinc finger"/>
    <property type="match status" value="1"/>
</dbReference>
<comment type="similarity">
    <text evidence="2">Belongs to the ING family.</text>
</comment>
<feature type="binding site" evidence="8">
    <location>
        <position position="70"/>
    </location>
    <ligand>
        <name>Zn(2+)</name>
        <dbReference type="ChEBI" id="CHEBI:29105"/>
        <label>1</label>
    </ligand>
</feature>
<gene>
    <name evidence="11" type="ORF">P5673_032561</name>
</gene>
<dbReference type="GO" id="GO:0008270">
    <property type="term" value="F:zinc ion binding"/>
    <property type="evidence" value="ECO:0007669"/>
    <property type="project" value="UniProtKB-KW"/>
</dbReference>
<evidence type="ECO:0000313" key="12">
    <source>
        <dbReference type="Proteomes" id="UP001249851"/>
    </source>
</evidence>
<evidence type="ECO:0000256" key="2">
    <source>
        <dbReference type="ARBA" id="ARBA00010210"/>
    </source>
</evidence>
<dbReference type="InterPro" id="IPR028651">
    <property type="entry name" value="ING_fam"/>
</dbReference>
<sequence length="91" mass="10013">MNSQPLHTQSVKEQISDIPSFSTVVLDDSGTTSDDSSDEVVCQCGQPNKVEPMIGCDSDDCPVKWYHFGCVNLTANTVPKDKWFCPRCNKG</sequence>
<feature type="binding site" evidence="8">
    <location>
        <position position="88"/>
    </location>
    <ligand>
        <name>Zn(2+)</name>
        <dbReference type="ChEBI" id="CHEBI:29105"/>
        <label>2</label>
    </ligand>
</feature>